<dbReference type="GO" id="GO:0016491">
    <property type="term" value="F:oxidoreductase activity"/>
    <property type="evidence" value="ECO:0007669"/>
    <property type="project" value="UniProtKB-KW"/>
</dbReference>
<dbReference type="PANTHER" id="PTHR24321">
    <property type="entry name" value="DEHYDROGENASES, SHORT CHAIN"/>
    <property type="match status" value="1"/>
</dbReference>
<evidence type="ECO:0000256" key="1">
    <source>
        <dbReference type="ARBA" id="ARBA00006484"/>
    </source>
</evidence>
<organism evidence="3 4">
    <name type="scientific">Mycolicibacterium hodleri</name>
    <dbReference type="NCBI Taxonomy" id="49897"/>
    <lineage>
        <taxon>Bacteria</taxon>
        <taxon>Bacillati</taxon>
        <taxon>Actinomycetota</taxon>
        <taxon>Actinomycetes</taxon>
        <taxon>Mycobacteriales</taxon>
        <taxon>Mycobacteriaceae</taxon>
        <taxon>Mycolicibacterium</taxon>
    </lineage>
</organism>
<dbReference type="SUPFAM" id="SSF51735">
    <property type="entry name" value="NAD(P)-binding Rossmann-fold domains"/>
    <property type="match status" value="1"/>
</dbReference>
<dbReference type="Gene3D" id="3.40.50.720">
    <property type="entry name" value="NAD(P)-binding Rossmann-like Domain"/>
    <property type="match status" value="1"/>
</dbReference>
<protein>
    <submittedName>
        <fullName evidence="3">SDR family oxidoreductase</fullName>
    </submittedName>
</protein>
<accession>A0A502E3Z3</accession>
<dbReference type="EMBL" id="RCZG01000008">
    <property type="protein sequence ID" value="TPG32425.1"/>
    <property type="molecule type" value="Genomic_DNA"/>
</dbReference>
<reference evidence="3 4" key="1">
    <citation type="journal article" date="2019" name="Environ. Microbiol.">
        <title>Species interactions and distinct microbial communities in high Arctic permafrost affected cryosols are associated with the CH4 and CO2 gas fluxes.</title>
        <authorList>
            <person name="Altshuler I."/>
            <person name="Hamel J."/>
            <person name="Turney S."/>
            <person name="Magnuson E."/>
            <person name="Levesque R."/>
            <person name="Greer C."/>
            <person name="Whyte L.G."/>
        </authorList>
    </citation>
    <scope>NUCLEOTIDE SEQUENCE [LARGE SCALE GENOMIC DNA]</scope>
    <source>
        <strain evidence="3 4">S5.20</strain>
    </source>
</reference>
<keyword evidence="2" id="KW-0560">Oxidoreductase</keyword>
<dbReference type="FunFam" id="3.40.50.720:FF:000084">
    <property type="entry name" value="Short-chain dehydrogenase reductase"/>
    <property type="match status" value="1"/>
</dbReference>
<sequence>MAEAGVLFTIDGNTVWTGGRTVMTDNDPRRLLDRVVVVTGAAGGIGKSVAQGAAADGARVALLDVDYEAAATLAETFDEGVAWAVRVDLGDVDQIEAAVAAVIEHFGGIDVLINVAGIQDQLEPVEAVPAEVWDRVFSINVRGTAFMIQHVLPAMFAAGRGAIVITTSTASLIAGGGGAAYTASKGALASLTRQVAYEVADRNIRVNAVAPGLTATDLMGTSEKILERQASAAAGRALQKAMDSSVGGIPLGRPADPTEIANVALFLASDAASYLTGATLVADGGLTIH</sequence>
<dbReference type="AlphaFoldDB" id="A0A502E3Z3"/>
<dbReference type="PRINTS" id="PR00081">
    <property type="entry name" value="GDHRDH"/>
</dbReference>
<comment type="similarity">
    <text evidence="1">Belongs to the short-chain dehydrogenases/reductases (SDR) family.</text>
</comment>
<proteinExistence type="inferred from homology"/>
<evidence type="ECO:0000313" key="4">
    <source>
        <dbReference type="Proteomes" id="UP000320095"/>
    </source>
</evidence>
<dbReference type="PROSITE" id="PS00061">
    <property type="entry name" value="ADH_SHORT"/>
    <property type="match status" value="1"/>
</dbReference>
<evidence type="ECO:0000313" key="3">
    <source>
        <dbReference type="EMBL" id="TPG32425.1"/>
    </source>
</evidence>
<dbReference type="NCBIfam" id="NF005559">
    <property type="entry name" value="PRK07231.1"/>
    <property type="match status" value="1"/>
</dbReference>
<dbReference type="PRINTS" id="PR00080">
    <property type="entry name" value="SDRFAMILY"/>
</dbReference>
<dbReference type="InterPro" id="IPR036291">
    <property type="entry name" value="NAD(P)-bd_dom_sf"/>
</dbReference>
<dbReference type="InterPro" id="IPR002347">
    <property type="entry name" value="SDR_fam"/>
</dbReference>
<dbReference type="Proteomes" id="UP000320095">
    <property type="component" value="Unassembled WGS sequence"/>
</dbReference>
<dbReference type="PANTHER" id="PTHR24321:SF8">
    <property type="entry name" value="ESTRADIOL 17-BETA-DEHYDROGENASE 8-RELATED"/>
    <property type="match status" value="1"/>
</dbReference>
<dbReference type="Pfam" id="PF13561">
    <property type="entry name" value="adh_short_C2"/>
    <property type="match status" value="1"/>
</dbReference>
<comment type="caution">
    <text evidence="3">The sequence shown here is derived from an EMBL/GenBank/DDBJ whole genome shotgun (WGS) entry which is preliminary data.</text>
</comment>
<evidence type="ECO:0000256" key="2">
    <source>
        <dbReference type="ARBA" id="ARBA00023002"/>
    </source>
</evidence>
<name>A0A502E3Z3_9MYCO</name>
<gene>
    <name evidence="3" type="ORF">EAH80_19300</name>
</gene>
<dbReference type="InterPro" id="IPR020904">
    <property type="entry name" value="Sc_DH/Rdtase_CS"/>
</dbReference>
<dbReference type="CDD" id="cd05233">
    <property type="entry name" value="SDR_c"/>
    <property type="match status" value="1"/>
</dbReference>
<keyword evidence="4" id="KW-1185">Reference proteome</keyword>